<dbReference type="EMBL" id="AKHW03000416">
    <property type="protein sequence ID" value="KYO47671.1"/>
    <property type="molecule type" value="Genomic_DNA"/>
</dbReference>
<comment type="caution">
    <text evidence="1">The sequence shown here is derived from an EMBL/GenBank/DDBJ whole genome shotgun (WGS) entry which is preliminary data.</text>
</comment>
<evidence type="ECO:0000313" key="2">
    <source>
        <dbReference type="Proteomes" id="UP000050525"/>
    </source>
</evidence>
<gene>
    <name evidence="1" type="ORF">Y1Q_0019758</name>
</gene>
<dbReference type="Proteomes" id="UP000050525">
    <property type="component" value="Unassembled WGS sequence"/>
</dbReference>
<sequence length="69" mass="7897">MRLNMVLLDHTMNWADSTPWDSIFQLARRLRSRPAIKLVLRVTLAVCKCCPSEGQGTIINMKEHSTTLK</sequence>
<name>A0A151PF11_ALLMI</name>
<evidence type="ECO:0000313" key="1">
    <source>
        <dbReference type="EMBL" id="KYO47671.1"/>
    </source>
</evidence>
<organism evidence="1 2">
    <name type="scientific">Alligator mississippiensis</name>
    <name type="common">American alligator</name>
    <dbReference type="NCBI Taxonomy" id="8496"/>
    <lineage>
        <taxon>Eukaryota</taxon>
        <taxon>Metazoa</taxon>
        <taxon>Chordata</taxon>
        <taxon>Craniata</taxon>
        <taxon>Vertebrata</taxon>
        <taxon>Euteleostomi</taxon>
        <taxon>Archelosauria</taxon>
        <taxon>Archosauria</taxon>
        <taxon>Crocodylia</taxon>
        <taxon>Alligatoridae</taxon>
        <taxon>Alligatorinae</taxon>
        <taxon>Alligator</taxon>
    </lineage>
</organism>
<protein>
    <submittedName>
        <fullName evidence="1">Uncharacterized protein</fullName>
    </submittedName>
</protein>
<proteinExistence type="predicted"/>
<reference evidence="1 2" key="1">
    <citation type="journal article" date="2012" name="Genome Biol.">
        <title>Sequencing three crocodilian genomes to illuminate the evolution of archosaurs and amniotes.</title>
        <authorList>
            <person name="St John J.A."/>
            <person name="Braun E.L."/>
            <person name="Isberg S.R."/>
            <person name="Miles L.G."/>
            <person name="Chong A.Y."/>
            <person name="Gongora J."/>
            <person name="Dalzell P."/>
            <person name="Moran C."/>
            <person name="Bed'hom B."/>
            <person name="Abzhanov A."/>
            <person name="Burgess S.C."/>
            <person name="Cooksey A.M."/>
            <person name="Castoe T.A."/>
            <person name="Crawford N.G."/>
            <person name="Densmore L.D."/>
            <person name="Drew J.C."/>
            <person name="Edwards S.V."/>
            <person name="Faircloth B.C."/>
            <person name="Fujita M.K."/>
            <person name="Greenwold M.J."/>
            <person name="Hoffmann F.G."/>
            <person name="Howard J.M."/>
            <person name="Iguchi T."/>
            <person name="Janes D.E."/>
            <person name="Khan S.Y."/>
            <person name="Kohno S."/>
            <person name="de Koning A.J."/>
            <person name="Lance S.L."/>
            <person name="McCarthy F.M."/>
            <person name="McCormack J.E."/>
            <person name="Merchant M.E."/>
            <person name="Peterson D.G."/>
            <person name="Pollock D.D."/>
            <person name="Pourmand N."/>
            <person name="Raney B.J."/>
            <person name="Roessler K.A."/>
            <person name="Sanford J.R."/>
            <person name="Sawyer R.H."/>
            <person name="Schmidt C.J."/>
            <person name="Triplett E.W."/>
            <person name="Tuberville T.D."/>
            <person name="Venegas-Anaya M."/>
            <person name="Howard J.T."/>
            <person name="Jarvis E.D."/>
            <person name="Guillette L.J.Jr."/>
            <person name="Glenn T.C."/>
            <person name="Green R.E."/>
            <person name="Ray D.A."/>
        </authorList>
    </citation>
    <scope>NUCLEOTIDE SEQUENCE [LARGE SCALE GENOMIC DNA]</scope>
    <source>
        <strain evidence="1">KSC_2009_1</strain>
    </source>
</reference>
<keyword evidence="2" id="KW-1185">Reference proteome</keyword>
<accession>A0A151PF11</accession>
<dbReference type="AlphaFoldDB" id="A0A151PF11"/>